<evidence type="ECO:0000256" key="2">
    <source>
        <dbReference type="ARBA" id="ARBA00022723"/>
    </source>
</evidence>
<accession>A0ABP0KL42</accession>
<comment type="similarity">
    <text evidence="1">Belongs to the replication factor A protein 1 family.</text>
</comment>
<evidence type="ECO:0000313" key="11">
    <source>
        <dbReference type="Proteomes" id="UP001642464"/>
    </source>
</evidence>
<feature type="non-terminal residue" evidence="10">
    <location>
        <position position="1"/>
    </location>
</feature>
<evidence type="ECO:0000256" key="6">
    <source>
        <dbReference type="SAM" id="MobiDB-lite"/>
    </source>
</evidence>
<dbReference type="Pfam" id="PF08646">
    <property type="entry name" value="Rep_fac-A_C"/>
    <property type="match status" value="1"/>
</dbReference>
<evidence type="ECO:0000313" key="10">
    <source>
        <dbReference type="EMBL" id="CAK9026707.1"/>
    </source>
</evidence>
<evidence type="ECO:0000256" key="3">
    <source>
        <dbReference type="ARBA" id="ARBA00022771"/>
    </source>
</evidence>
<evidence type="ECO:0000259" key="8">
    <source>
        <dbReference type="Pfam" id="PF08646"/>
    </source>
</evidence>
<evidence type="ECO:0000259" key="9">
    <source>
        <dbReference type="Pfam" id="PF16900"/>
    </source>
</evidence>
<dbReference type="CDD" id="cd04476">
    <property type="entry name" value="RPA1_DBD_C"/>
    <property type="match status" value="1"/>
</dbReference>
<keyword evidence="2" id="KW-0479">Metal-binding</keyword>
<name>A0ABP0KL42_9DINO</name>
<protein>
    <submittedName>
        <fullName evidence="10">Replication protein A 70 kDa DNA-binding subunit C (OsRPA70c) (Replication factor A protein 1C) (Replication protein A 1C)</fullName>
    </submittedName>
</protein>
<feature type="domain" description="Replication protein A OB" evidence="9">
    <location>
        <begin position="117"/>
        <end position="207"/>
    </location>
</feature>
<dbReference type="InterPro" id="IPR031657">
    <property type="entry name" value="REPA_OB_2"/>
</dbReference>
<feature type="region of interest" description="Disordered" evidence="6">
    <location>
        <begin position="305"/>
        <end position="329"/>
    </location>
</feature>
<keyword evidence="11" id="KW-1185">Reference proteome</keyword>
<keyword evidence="4" id="KW-0862">Zinc</keyword>
<feature type="domain" description="Replication factor A C-terminal" evidence="8">
    <location>
        <begin position="286"/>
        <end position="445"/>
    </location>
</feature>
<feature type="compositionally biased region" description="Polar residues" evidence="6">
    <location>
        <begin position="317"/>
        <end position="329"/>
    </location>
</feature>
<comment type="caution">
    <text evidence="10">The sequence shown here is derived from an EMBL/GenBank/DDBJ whole genome shotgun (WGS) entry which is preliminary data.</text>
</comment>
<evidence type="ECO:0000256" key="5">
    <source>
        <dbReference type="ARBA" id="ARBA00023125"/>
    </source>
</evidence>
<dbReference type="Pfam" id="PF16900">
    <property type="entry name" value="REPA_OB_2"/>
    <property type="match status" value="1"/>
</dbReference>
<keyword evidence="3" id="KW-0863">Zinc-finger</keyword>
<organism evidence="10 11">
    <name type="scientific">Durusdinium trenchii</name>
    <dbReference type="NCBI Taxonomy" id="1381693"/>
    <lineage>
        <taxon>Eukaryota</taxon>
        <taxon>Sar</taxon>
        <taxon>Alveolata</taxon>
        <taxon>Dinophyceae</taxon>
        <taxon>Suessiales</taxon>
        <taxon>Symbiodiniaceae</taxon>
        <taxon>Durusdinium</taxon>
    </lineage>
</organism>
<dbReference type="InterPro" id="IPR047192">
    <property type="entry name" value="Euk_RPA1_DBD_C"/>
</dbReference>
<dbReference type="Proteomes" id="UP001642464">
    <property type="component" value="Unassembled WGS sequence"/>
</dbReference>
<dbReference type="Pfam" id="PF01336">
    <property type="entry name" value="tRNA_anti-codon"/>
    <property type="match status" value="1"/>
</dbReference>
<evidence type="ECO:0000259" key="7">
    <source>
        <dbReference type="Pfam" id="PF01336"/>
    </source>
</evidence>
<dbReference type="EMBL" id="CAXAMM010011658">
    <property type="protein sequence ID" value="CAK9026707.1"/>
    <property type="molecule type" value="Genomic_DNA"/>
</dbReference>
<gene>
    <name evidence="10" type="ORF">SCF082_LOCUS17622</name>
</gene>
<dbReference type="PANTHER" id="PTHR47165:SF4">
    <property type="entry name" value="OS03G0429900 PROTEIN"/>
    <property type="match status" value="1"/>
</dbReference>
<dbReference type="CDD" id="cd04475">
    <property type="entry name" value="RPA1_DBD_B"/>
    <property type="match status" value="1"/>
</dbReference>
<dbReference type="InterPro" id="IPR013955">
    <property type="entry name" value="Rep_factor-A_C"/>
</dbReference>
<dbReference type="GO" id="GO:0003677">
    <property type="term" value="F:DNA binding"/>
    <property type="evidence" value="ECO:0007669"/>
    <property type="project" value="UniProtKB-KW"/>
</dbReference>
<dbReference type="CDD" id="cd04474">
    <property type="entry name" value="RPA1_DBD_A"/>
    <property type="match status" value="1"/>
</dbReference>
<dbReference type="Gene3D" id="2.40.50.140">
    <property type="entry name" value="Nucleic acid-binding proteins"/>
    <property type="match status" value="3"/>
</dbReference>
<dbReference type="InterPro" id="IPR004365">
    <property type="entry name" value="NA-bd_OB_tRNA"/>
</dbReference>
<keyword evidence="5 10" id="KW-0238">DNA-binding</keyword>
<evidence type="ECO:0000256" key="1">
    <source>
        <dbReference type="ARBA" id="ARBA00005690"/>
    </source>
</evidence>
<dbReference type="InterPro" id="IPR012340">
    <property type="entry name" value="NA-bd_OB-fold"/>
</dbReference>
<feature type="domain" description="OB" evidence="7">
    <location>
        <begin position="10"/>
        <end position="81"/>
    </location>
</feature>
<reference evidence="10 11" key="1">
    <citation type="submission" date="2024-02" db="EMBL/GenBank/DDBJ databases">
        <authorList>
            <person name="Chen Y."/>
            <person name="Shah S."/>
            <person name="Dougan E. K."/>
            <person name="Thang M."/>
            <person name="Chan C."/>
        </authorList>
    </citation>
    <scope>NUCLEOTIDE SEQUENCE [LARGE SCALE GENOMIC DNA]</scope>
</reference>
<proteinExistence type="inferred from homology"/>
<sequence>SLNPYAGGRWKIKARVLTKSDIRKFNNSRGEGQLFKVDLKDQSGEMSATFFGRAVDKYHGMLKPGQVYTFTRGQVKTANKRYDTGDFVLTFEEQAQVEACEEDQSIPRIGYEFRPLCDVAALAPEALVDVKAVIYSVPPPFTFVAKTSNREMTKREIGLWDPSGPAGYSTMELTLWNESALGSDFQVGQVAFLKKARVTEFNQQKSLGSPAQLDLNPDHPDAFPLMSSFQQFQATNPLPVPVKTSSGTSSKVKTIEECRQEDLNLAPAGTPAGGVEKTVHRHSVVVTLTQLPTDRPPYYSACPQQVESNPGRANAPATRTCNKKTSQGSDGRWTCGGGHVVDCPDFRYMFRLNILDHTDQIEANLYDDVAKQLLQISAKEYMPLFEAWQSSGEKARQLQEIHQRMEWKKCVISLRSQKEMWQENERLRYSIESAHVIDFSKSGRNMLADVVASIED</sequence>
<evidence type="ECO:0000256" key="4">
    <source>
        <dbReference type="ARBA" id="ARBA00022833"/>
    </source>
</evidence>
<dbReference type="SUPFAM" id="SSF50249">
    <property type="entry name" value="Nucleic acid-binding proteins"/>
    <property type="match status" value="3"/>
</dbReference>
<dbReference type="PANTHER" id="PTHR47165">
    <property type="entry name" value="OS03G0429900 PROTEIN"/>
    <property type="match status" value="1"/>
</dbReference>